<feature type="transmembrane region" description="Helical" evidence="1">
    <location>
        <begin position="38"/>
        <end position="55"/>
    </location>
</feature>
<evidence type="ECO:0000313" key="3">
    <source>
        <dbReference type="Proteomes" id="UP001454036"/>
    </source>
</evidence>
<dbReference type="Pfam" id="PF10269">
    <property type="entry name" value="Tmemb_185A"/>
    <property type="match status" value="1"/>
</dbReference>
<dbReference type="AlphaFoldDB" id="A0AAV3RZ84"/>
<gene>
    <name evidence="2" type="ORF">LIER_32449</name>
</gene>
<keyword evidence="3" id="KW-1185">Reference proteome</keyword>
<organism evidence="2 3">
    <name type="scientific">Lithospermum erythrorhizon</name>
    <name type="common">Purple gromwell</name>
    <name type="synonym">Lithospermum officinale var. erythrorhizon</name>
    <dbReference type="NCBI Taxonomy" id="34254"/>
    <lineage>
        <taxon>Eukaryota</taxon>
        <taxon>Viridiplantae</taxon>
        <taxon>Streptophyta</taxon>
        <taxon>Embryophyta</taxon>
        <taxon>Tracheophyta</taxon>
        <taxon>Spermatophyta</taxon>
        <taxon>Magnoliopsida</taxon>
        <taxon>eudicotyledons</taxon>
        <taxon>Gunneridae</taxon>
        <taxon>Pentapetalae</taxon>
        <taxon>asterids</taxon>
        <taxon>lamiids</taxon>
        <taxon>Boraginales</taxon>
        <taxon>Boraginaceae</taxon>
        <taxon>Boraginoideae</taxon>
        <taxon>Lithospermeae</taxon>
        <taxon>Lithospermum</taxon>
    </lineage>
</organism>
<name>A0AAV3RZ84_LITER</name>
<dbReference type="EMBL" id="BAABME010012482">
    <property type="protein sequence ID" value="GAA0185161.1"/>
    <property type="molecule type" value="Genomic_DNA"/>
</dbReference>
<dbReference type="PANTHER" id="PTHR46859">
    <property type="entry name" value="TRANSMEMBRANE FRAGILE-X-F-ASSOCIATED PROTEIN"/>
    <property type="match status" value="1"/>
</dbReference>
<dbReference type="PANTHER" id="PTHR46859:SF3">
    <property type="entry name" value="RING-TYPE DOMAIN-CONTAINING PROTEIN"/>
    <property type="match status" value="1"/>
</dbReference>
<dbReference type="InterPro" id="IPR019396">
    <property type="entry name" value="TM_Fragile-X-F-assoc"/>
</dbReference>
<keyword evidence="1" id="KW-0812">Transmembrane</keyword>
<evidence type="ECO:0000256" key="1">
    <source>
        <dbReference type="SAM" id="Phobius"/>
    </source>
</evidence>
<proteinExistence type="predicted"/>
<evidence type="ECO:0008006" key="4">
    <source>
        <dbReference type="Google" id="ProtNLM"/>
    </source>
</evidence>
<accession>A0AAV3RZ84</accession>
<evidence type="ECO:0000313" key="2">
    <source>
        <dbReference type="EMBL" id="GAA0185161.1"/>
    </source>
</evidence>
<reference evidence="2 3" key="1">
    <citation type="submission" date="2024-01" db="EMBL/GenBank/DDBJ databases">
        <title>The complete chloroplast genome sequence of Lithospermum erythrorhizon: insights into the phylogenetic relationship among Boraginaceae species and the maternal lineages of purple gromwells.</title>
        <authorList>
            <person name="Okada T."/>
            <person name="Watanabe K."/>
        </authorList>
    </citation>
    <scope>NUCLEOTIDE SEQUENCE [LARGE SCALE GENOMIC DNA]</scope>
</reference>
<feature type="transmembrane region" description="Helical" evidence="1">
    <location>
        <begin position="12"/>
        <end position="32"/>
    </location>
</feature>
<feature type="transmembrane region" description="Helical" evidence="1">
    <location>
        <begin position="102"/>
        <end position="124"/>
    </location>
</feature>
<sequence length="135" mass="15258">MMMSWMRIGTSFQAFGAHSLLLGFSILLLFKLDHTVNYSWWIIFLPLWLFHAVVARGRFSLPAPSVPHDRHWAPCHAVVAAPLLIAFELLLCIYLESTYVTGSVAVNLKVVFLPLLAFEATILVDNFRMCKALLP</sequence>
<keyword evidence="1" id="KW-1133">Transmembrane helix</keyword>
<comment type="caution">
    <text evidence="2">The sequence shown here is derived from an EMBL/GenBank/DDBJ whole genome shotgun (WGS) entry which is preliminary data.</text>
</comment>
<feature type="transmembrane region" description="Helical" evidence="1">
    <location>
        <begin position="75"/>
        <end position="96"/>
    </location>
</feature>
<keyword evidence="1" id="KW-0472">Membrane</keyword>
<dbReference type="Proteomes" id="UP001454036">
    <property type="component" value="Unassembled WGS sequence"/>
</dbReference>
<protein>
    <recommendedName>
        <fullName evidence="4">Transmembrane protein</fullName>
    </recommendedName>
</protein>